<name>A0AA38J4U4_9CUCU</name>
<feature type="transmembrane region" description="Helical" evidence="9">
    <location>
        <begin position="754"/>
        <end position="780"/>
    </location>
</feature>
<accession>A0AA38J4U4</accession>
<dbReference type="GO" id="GO:0000220">
    <property type="term" value="C:vacuolar proton-transporting V-type ATPase, V0 domain"/>
    <property type="evidence" value="ECO:0007669"/>
    <property type="project" value="InterPro"/>
</dbReference>
<evidence type="ECO:0000256" key="7">
    <source>
        <dbReference type="ARBA" id="ARBA00023065"/>
    </source>
</evidence>
<dbReference type="PANTHER" id="PTHR11629:SF61">
    <property type="entry name" value="V-TYPE PROTON ATPASE SUBUNIT A"/>
    <property type="match status" value="1"/>
</dbReference>
<feature type="transmembrane region" description="Helical" evidence="9">
    <location>
        <begin position="399"/>
        <end position="424"/>
    </location>
</feature>
<evidence type="ECO:0000256" key="6">
    <source>
        <dbReference type="ARBA" id="ARBA00022989"/>
    </source>
</evidence>
<dbReference type="PANTHER" id="PTHR11629">
    <property type="entry name" value="VACUOLAR PROTON ATPASES"/>
    <property type="match status" value="1"/>
</dbReference>
<sequence length="842" mass="97257">MGNMLRSERMSLCQIFIPSEAAYYVISELGEIGAVQFLDLNKDVTSFQRNFVDDVRRCHEMERKLRYIESELENHGVTISPCSENVKALPPNEIADLERNISRSEEELKKLTLNAYSLKQCSLELLELKQVLEKAEAFLRKRDEIFGYDLSRNVGEDQSSTIINQFNFVTGIINREKMKSFETMLWRVCKGNVFFEKVEIENPLEDLASDCRHYKSVFIVCFHGNLLTPRINKICEGFRARIYSCPSVPSERRKLLESICRRLADIKLVINQTYAYRENFLSRIAKDLRYWSTMVSKIKAIYHGLNLLNMDVTGKCFIGQCWVPFVYIPVVKKALGDGSRASGCPVFSFLYVVKTDEDPPTFNRTNKFTQCFQKLVDVYGVASYQEVNPALYSMVTFPLLFAVMFGDIGHAFILVLFATFLIINEKNFAAKKVASEVTTIFYEGRYLILLMGIFSLYTGFVYNEVFSKSMNIFGSSWDPVFNYSVVVAGDVSGLDPGHSYVGSPYFFGVDPIWSLANNRIAFLNSYKMKMSIIFGVLHMILGLCSNVVNFVYFRKYANILLVFVPQLTLLSCLFLWLVAMMFIKWIMYSPVSTDVKYGTSCAPSILISFINMLLIKETVPRPGCDPYFFQFQPKLHKMLLIVSIITIPLMIFGKPLYVLYSRKQHFHDKLDNKRFRDELSLKFYKSVEQELNVNEEAETVFDLFVLQVIYTIEYVLSTISHTASYLRLWALSLAHSELSDVLWKRVLCLGMKFGGYYGGIAVFASFFLWAFFTLMILVIMEGLSAFLHTLRLHWVEFMSKFYEGKGYPFEPFSFKEILEHPERTESEEDLEECDENDVKLFE</sequence>
<dbReference type="GO" id="GO:0051117">
    <property type="term" value="F:ATPase binding"/>
    <property type="evidence" value="ECO:0007669"/>
    <property type="project" value="TreeGrafter"/>
</dbReference>
<comment type="function">
    <text evidence="9">Essential component of the vacuolar proton pump (V-ATPase), a multimeric enzyme that catalyzes the translocation of protons across the membranes. Required for assembly and activity of the V-ATPase.</text>
</comment>
<dbReference type="InterPro" id="IPR002490">
    <property type="entry name" value="V-ATPase_116kDa_su"/>
</dbReference>
<keyword evidence="6 9" id="KW-1133">Transmembrane helix</keyword>
<keyword evidence="5 9" id="KW-0375">Hydrogen ion transport</keyword>
<dbReference type="EMBL" id="JALNTZ010000001">
    <property type="protein sequence ID" value="KAJ3664947.1"/>
    <property type="molecule type" value="Genomic_DNA"/>
</dbReference>
<feature type="compositionally biased region" description="Acidic residues" evidence="10">
    <location>
        <begin position="825"/>
        <end position="835"/>
    </location>
</feature>
<evidence type="ECO:0000256" key="8">
    <source>
        <dbReference type="ARBA" id="ARBA00023136"/>
    </source>
</evidence>
<evidence type="ECO:0000256" key="1">
    <source>
        <dbReference type="ARBA" id="ARBA00004141"/>
    </source>
</evidence>
<dbReference type="GO" id="GO:0046961">
    <property type="term" value="F:proton-transporting ATPase activity, rotational mechanism"/>
    <property type="evidence" value="ECO:0007669"/>
    <property type="project" value="InterPro"/>
</dbReference>
<keyword evidence="3 9" id="KW-0813">Transport</keyword>
<organism evidence="11 12">
    <name type="scientific">Zophobas morio</name>
    <dbReference type="NCBI Taxonomy" id="2755281"/>
    <lineage>
        <taxon>Eukaryota</taxon>
        <taxon>Metazoa</taxon>
        <taxon>Ecdysozoa</taxon>
        <taxon>Arthropoda</taxon>
        <taxon>Hexapoda</taxon>
        <taxon>Insecta</taxon>
        <taxon>Pterygota</taxon>
        <taxon>Neoptera</taxon>
        <taxon>Endopterygota</taxon>
        <taxon>Coleoptera</taxon>
        <taxon>Polyphaga</taxon>
        <taxon>Cucujiformia</taxon>
        <taxon>Tenebrionidae</taxon>
        <taxon>Zophobas</taxon>
    </lineage>
</organism>
<dbReference type="Proteomes" id="UP001168821">
    <property type="component" value="Unassembled WGS sequence"/>
</dbReference>
<evidence type="ECO:0000256" key="9">
    <source>
        <dbReference type="RuleBase" id="RU361189"/>
    </source>
</evidence>
<feature type="region of interest" description="Disordered" evidence="10">
    <location>
        <begin position="821"/>
        <end position="842"/>
    </location>
</feature>
<reference evidence="11" key="1">
    <citation type="journal article" date="2023" name="G3 (Bethesda)">
        <title>Whole genome assemblies of Zophobas morio and Tenebrio molitor.</title>
        <authorList>
            <person name="Kaur S."/>
            <person name="Stinson S.A."/>
            <person name="diCenzo G.C."/>
        </authorList>
    </citation>
    <scope>NUCLEOTIDE SEQUENCE</scope>
    <source>
        <strain evidence="11">QUZm001</strain>
    </source>
</reference>
<dbReference type="Pfam" id="PF01496">
    <property type="entry name" value="V_ATPase_I"/>
    <property type="match status" value="1"/>
</dbReference>
<evidence type="ECO:0000256" key="4">
    <source>
        <dbReference type="ARBA" id="ARBA00022692"/>
    </source>
</evidence>
<keyword evidence="7 9" id="KW-0406">Ion transport</keyword>
<dbReference type="GO" id="GO:0007035">
    <property type="term" value="P:vacuolar acidification"/>
    <property type="evidence" value="ECO:0007669"/>
    <property type="project" value="TreeGrafter"/>
</dbReference>
<keyword evidence="4 9" id="KW-0812">Transmembrane</keyword>
<feature type="transmembrane region" description="Helical" evidence="9">
    <location>
        <begin position="559"/>
        <end position="583"/>
    </location>
</feature>
<gene>
    <name evidence="11" type="ORF">Zmor_000476</name>
</gene>
<comment type="similarity">
    <text evidence="2 9">Belongs to the V-ATPase 116 kDa subunit family.</text>
</comment>
<dbReference type="PIRSF" id="PIRSF001293">
    <property type="entry name" value="ATP6V0A1"/>
    <property type="match status" value="1"/>
</dbReference>
<keyword evidence="12" id="KW-1185">Reference proteome</keyword>
<protein>
    <recommendedName>
        <fullName evidence="9">V-type proton ATPase subunit a</fullName>
    </recommendedName>
</protein>
<comment type="caution">
    <text evidence="11">The sequence shown here is derived from an EMBL/GenBank/DDBJ whole genome shotgun (WGS) entry which is preliminary data.</text>
</comment>
<evidence type="ECO:0000313" key="11">
    <source>
        <dbReference type="EMBL" id="KAJ3664947.1"/>
    </source>
</evidence>
<dbReference type="AlphaFoldDB" id="A0AA38J4U4"/>
<evidence type="ECO:0000256" key="10">
    <source>
        <dbReference type="SAM" id="MobiDB-lite"/>
    </source>
</evidence>
<proteinExistence type="inferred from homology"/>
<evidence type="ECO:0000313" key="12">
    <source>
        <dbReference type="Proteomes" id="UP001168821"/>
    </source>
</evidence>
<dbReference type="InterPro" id="IPR026028">
    <property type="entry name" value="V-type_ATPase_116kDa_su_euka"/>
</dbReference>
<feature type="transmembrane region" description="Helical" evidence="9">
    <location>
        <begin position="444"/>
        <end position="462"/>
    </location>
</feature>
<feature type="transmembrane region" description="Helical" evidence="9">
    <location>
        <begin position="532"/>
        <end position="553"/>
    </location>
</feature>
<comment type="subcellular location">
    <subcellularLocation>
        <location evidence="1">Membrane</location>
        <topology evidence="1">Multi-pass membrane protein</topology>
    </subcellularLocation>
</comment>
<evidence type="ECO:0000256" key="2">
    <source>
        <dbReference type="ARBA" id="ARBA00009904"/>
    </source>
</evidence>
<evidence type="ECO:0000256" key="3">
    <source>
        <dbReference type="ARBA" id="ARBA00022448"/>
    </source>
</evidence>
<feature type="transmembrane region" description="Helical" evidence="9">
    <location>
        <begin position="635"/>
        <end position="660"/>
    </location>
</feature>
<dbReference type="GO" id="GO:0005886">
    <property type="term" value="C:plasma membrane"/>
    <property type="evidence" value="ECO:0007669"/>
    <property type="project" value="TreeGrafter"/>
</dbReference>
<evidence type="ECO:0000256" key="5">
    <source>
        <dbReference type="ARBA" id="ARBA00022781"/>
    </source>
</evidence>
<keyword evidence="8 9" id="KW-0472">Membrane</keyword>